<sequence length="944" mass="105573">MIFSEKSETPNLTDYLKAKPDSVVYYGDKKSTASWQLLYFIALKLIAAKHPDELMRLERKSILGDKIEIGSEIEIREFSHPLGIMRKPDGKWLFAETDFNVQQILLRLKKLMEICKDPLDTMVIYFSANQSQNVSLRTNKSDSPLIRKSLAEIFRPEISKVAPAVTSAEEQYVQWLIQKGEKPSEAQAAFSMTEKVINRLQISAKRLFSVTSAVELKYILSALRRTPQWRYFSSRQQNQIVHTIELYREFRESSGKALPNEQAASPTQQPATASTSHLSVSPAPVLSSSQEVSSPEKFSCAGTNPLEALFDGKHIETKTWKDVYVAGVKELYSRYPQKFISLIGDPDNKTGVYIETAYRAHKLKGLKVLTKNSAGQWLYLETEKTPDEAMTSLYKLLDHCGVAHTALSVQCIKADSDVPVTVTDASIPQVVSSAPAKPIAKPVAAPVEKTAVRTPPNANSSAFYQWMRNEMHLAESSSRSYASAINNCEQLARQIGLDSTTLYDVSLEVATRTKDLLTATKEYTATNARQNNRLRAALAKYMQYLSVPESTSTKKEPIASKPVATPMQAPAVISPVSQELIRDVEKVVLDTDLDGIALSDLYGKIHASDYAIREAVSASSKIASLAGKLYHEDAFVDWDDGASQMEQLLEKLMERNDGYVSDTQLYEYVRAEMQMFLNDNGISSSAMVYDLARHLFEKVGYHGKHYSFSNKTHISRGGDDQIGSVLDVMRRYAREQDGMFVEEDLIQYLQNVGLKTGNLHGQMKLNEEPIFLYYQPDVLITGESLQLNEAWFAKAQQALDKLFSDLGDHIVLRDIQPWWYSLLPALPGDRPWTPLLLQSILGFYSKKLGNAKTICGMASQSKDTLHAMLVSGSSEVQTFSDAVAAWYVDDGITGKRFQAEDLRELLVKRGLLAGSELYGRLHKALANDPRFAWSADNTTVTINL</sequence>
<dbReference type="EMBL" id="NMTZ01000018">
    <property type="protein sequence ID" value="PDX84204.1"/>
    <property type="molecule type" value="Genomic_DNA"/>
</dbReference>
<protein>
    <submittedName>
        <fullName evidence="2">Uncharacterized protein</fullName>
    </submittedName>
</protein>
<dbReference type="RefSeq" id="WP_097779441.1">
    <property type="nucleotide sequence ID" value="NZ_NMTZ01000018.1"/>
</dbReference>
<evidence type="ECO:0000256" key="1">
    <source>
        <dbReference type="SAM" id="MobiDB-lite"/>
    </source>
</evidence>
<name>A0A2A7AYJ0_9FIRM</name>
<feature type="compositionally biased region" description="Low complexity" evidence="1">
    <location>
        <begin position="262"/>
        <end position="286"/>
    </location>
</feature>
<dbReference type="Proteomes" id="UP000220480">
    <property type="component" value="Unassembled WGS sequence"/>
</dbReference>
<evidence type="ECO:0000313" key="2">
    <source>
        <dbReference type="EMBL" id="PDX84204.1"/>
    </source>
</evidence>
<gene>
    <name evidence="2" type="ORF">CGS59_07225</name>
</gene>
<proteinExistence type="predicted"/>
<dbReference type="AlphaFoldDB" id="A0A2A7AYJ0"/>
<comment type="caution">
    <text evidence="2">The sequence shown here is derived from an EMBL/GenBank/DDBJ whole genome shotgun (WGS) entry which is preliminary data.</text>
</comment>
<organism evidence="2 3">
    <name type="scientific">Faecalibacterium prausnitzii</name>
    <dbReference type="NCBI Taxonomy" id="853"/>
    <lineage>
        <taxon>Bacteria</taxon>
        <taxon>Bacillati</taxon>
        <taxon>Bacillota</taxon>
        <taxon>Clostridia</taxon>
        <taxon>Eubacteriales</taxon>
        <taxon>Oscillospiraceae</taxon>
        <taxon>Faecalibacterium</taxon>
    </lineage>
</organism>
<evidence type="ECO:0000313" key="3">
    <source>
        <dbReference type="Proteomes" id="UP000220480"/>
    </source>
</evidence>
<reference evidence="2 3" key="1">
    <citation type="journal article" date="2017" name="Front. Microbiol.">
        <title>New Insights into the Diversity of the Genus Faecalibacterium.</title>
        <authorList>
            <person name="Benevides L."/>
            <person name="Burman S."/>
            <person name="Martin R."/>
            <person name="Robert V."/>
            <person name="Thomas M."/>
            <person name="Miquel S."/>
            <person name="Chain F."/>
            <person name="Sokol H."/>
            <person name="Bermudez-Humaran L.G."/>
            <person name="Morrison M."/>
            <person name="Langella P."/>
            <person name="Azevedo V.A."/>
            <person name="Chatel J.M."/>
            <person name="Soares S."/>
        </authorList>
    </citation>
    <scope>NUCLEOTIDE SEQUENCE [LARGE SCALE GENOMIC DNA]</scope>
    <source>
        <strain evidence="2 3">CNCM I 4644</strain>
    </source>
</reference>
<accession>A0A2A7AYJ0</accession>
<feature type="region of interest" description="Disordered" evidence="1">
    <location>
        <begin position="257"/>
        <end position="286"/>
    </location>
</feature>